<sequence>MDNKLIYELRNYKNRQNEVGMEYSKNNTSCIYNVTNSLRSQLFKKKIIKRNNEIIGIRNSLDLDSTKHNNVSRVANQLRSSIYDSDIYSSTLNPYEKNIKSPTYPKSKKGKISLLASYLDHLEQLQNEQESMHLYYINKLRADTIRSNQISDIKNEFLPLIYTPLYPLQLLSLQELILLLIIYKLLKGGTNNNSIHTLGSLDLSFFFIENKIENQSSVILYGRVSNDMKDLLYANDSCNTKIIISGARWRRIEKIISSEFGCELIRATLILINPKIVNTPKAVIYLSRLLFICRLTHALSSTKYISK</sequence>
<evidence type="ECO:0000313" key="1">
    <source>
        <dbReference type="EMBL" id="OII77639.1"/>
    </source>
</evidence>
<dbReference type="OrthoDB" id="10355146at2759"/>
<evidence type="ECO:0000313" key="2">
    <source>
        <dbReference type="Proteomes" id="UP000186804"/>
    </source>
</evidence>
<proteinExistence type="predicted"/>
<name>A0A1J4MU84_9CRYT</name>
<dbReference type="EMBL" id="LRBS01000031">
    <property type="protein sequence ID" value="OII77639.1"/>
    <property type="molecule type" value="Genomic_DNA"/>
</dbReference>
<reference evidence="1 2" key="1">
    <citation type="submission" date="2016-10" db="EMBL/GenBank/DDBJ databases">
        <title>Reductive evolution of mitochondrial metabolism and differential evolution of invasion-related proteins in Cryptosporidium.</title>
        <authorList>
            <person name="Liu S."/>
            <person name="Roellig D.M."/>
            <person name="Guo Y."/>
            <person name="Li N."/>
            <person name="Frace M.A."/>
            <person name="Tang K."/>
            <person name="Zhang L."/>
            <person name="Feng Y."/>
            <person name="Xiao L."/>
        </authorList>
    </citation>
    <scope>NUCLEOTIDE SEQUENCE [LARGE SCALE GENOMIC DNA]</scope>
    <source>
        <strain evidence="1">30847</strain>
    </source>
</reference>
<accession>A0A1J4MU84</accession>
<protein>
    <submittedName>
        <fullName evidence="1">Uncharacterized protein</fullName>
    </submittedName>
</protein>
<dbReference type="RefSeq" id="XP_067069485.1">
    <property type="nucleotide sequence ID" value="XM_067211690.1"/>
</dbReference>
<dbReference type="VEuPathDB" id="CryptoDB:cand_014550"/>
<dbReference type="AlphaFoldDB" id="A0A1J4MU84"/>
<keyword evidence="2" id="KW-1185">Reference proteome</keyword>
<dbReference type="Proteomes" id="UP000186804">
    <property type="component" value="Unassembled WGS sequence"/>
</dbReference>
<comment type="caution">
    <text evidence="1">The sequence shown here is derived from an EMBL/GenBank/DDBJ whole genome shotgun (WGS) entry which is preliminary data.</text>
</comment>
<organism evidence="1 2">
    <name type="scientific">Cryptosporidium andersoni</name>
    <dbReference type="NCBI Taxonomy" id="117008"/>
    <lineage>
        <taxon>Eukaryota</taxon>
        <taxon>Sar</taxon>
        <taxon>Alveolata</taxon>
        <taxon>Apicomplexa</taxon>
        <taxon>Conoidasida</taxon>
        <taxon>Coccidia</taxon>
        <taxon>Eucoccidiorida</taxon>
        <taxon>Eimeriorina</taxon>
        <taxon>Cryptosporidiidae</taxon>
        <taxon>Cryptosporidium</taxon>
    </lineage>
</organism>
<dbReference type="GeneID" id="92365640"/>
<gene>
    <name evidence="1" type="ORF">cand_014550</name>
</gene>